<proteinExistence type="predicted"/>
<comment type="caution">
    <text evidence="2">The sequence shown here is derived from an EMBL/GenBank/DDBJ whole genome shotgun (WGS) entry which is preliminary data.</text>
</comment>
<feature type="non-terminal residue" evidence="2">
    <location>
        <position position="1"/>
    </location>
</feature>
<evidence type="ECO:0000313" key="3">
    <source>
        <dbReference type="Proteomes" id="UP000800981"/>
    </source>
</evidence>
<dbReference type="Gene3D" id="2.50.20.10">
    <property type="entry name" value="Lipoprotein localisation LolA/LolB/LppX"/>
    <property type="match status" value="1"/>
</dbReference>
<dbReference type="Proteomes" id="UP000800981">
    <property type="component" value="Unassembled WGS sequence"/>
</dbReference>
<sequence length="335" mass="35476">ARALASEDVAYTAYAESVGRLPLPDAGPLDDLADLLGDRSRIRVWWRSPQEHRVDVLSAAGERDTYATTVGTAQWDSDELRLRLLLGDGSGVRAPTPQDLLPAELGRRLLGGAAPGQVRRDGTERVAGRDAVTLVVEPADERTLVRRVDVAVDADTGLPLRVAVTARGGARPTLESAVLDLELRAPADEDLALPFGPDTRVERVSALSARRLAEQVAPYLLPGTLAGLPRRSEAVGGAGSYGTGYALLAVVPLPAYAVAELDRRLRGPGVTELDEDYGEGLRLGLPLLSALTLRAGDRAYLLVGTVPPGLLERAARELAASPPPFDPSGYTEGPR</sequence>
<keyword evidence="3" id="KW-1185">Reference proteome</keyword>
<evidence type="ECO:0000313" key="2">
    <source>
        <dbReference type="EMBL" id="NHC16564.1"/>
    </source>
</evidence>
<dbReference type="Pfam" id="PF03888">
    <property type="entry name" value="MucB_RseB"/>
    <property type="match status" value="1"/>
</dbReference>
<protein>
    <submittedName>
        <fullName evidence="2">Transcriptional regulator</fullName>
    </submittedName>
</protein>
<gene>
    <name evidence="2" type="ORF">G9H71_22525</name>
</gene>
<evidence type="ECO:0000259" key="1">
    <source>
        <dbReference type="Pfam" id="PF03888"/>
    </source>
</evidence>
<dbReference type="EMBL" id="JAANNP010000213">
    <property type="protein sequence ID" value="NHC16564.1"/>
    <property type="molecule type" value="Genomic_DNA"/>
</dbReference>
<organism evidence="2 3">
    <name type="scientific">Motilibacter deserti</name>
    <dbReference type="NCBI Taxonomy" id="2714956"/>
    <lineage>
        <taxon>Bacteria</taxon>
        <taxon>Bacillati</taxon>
        <taxon>Actinomycetota</taxon>
        <taxon>Actinomycetes</taxon>
        <taxon>Motilibacterales</taxon>
        <taxon>Motilibacteraceae</taxon>
        <taxon>Motilibacter</taxon>
    </lineage>
</organism>
<dbReference type="InterPro" id="IPR033434">
    <property type="entry name" value="MucB/RseB_N"/>
</dbReference>
<name>A0ABX0H029_9ACTN</name>
<reference evidence="2 3" key="1">
    <citation type="submission" date="2020-03" db="EMBL/GenBank/DDBJ databases">
        <title>Two novel Motilibacter sp.</title>
        <authorList>
            <person name="Liu S."/>
        </authorList>
    </citation>
    <scope>NUCLEOTIDE SEQUENCE [LARGE SCALE GENOMIC DNA]</scope>
    <source>
        <strain evidence="2 3">E257</strain>
    </source>
</reference>
<dbReference type="RefSeq" id="WP_166284981.1">
    <property type="nucleotide sequence ID" value="NZ_JAANNP010000213.1"/>
</dbReference>
<feature type="domain" description="MucB/RseB N-terminal" evidence="1">
    <location>
        <begin position="98"/>
        <end position="175"/>
    </location>
</feature>
<accession>A0ABX0H029</accession>